<feature type="non-terminal residue" evidence="2">
    <location>
        <position position="1"/>
    </location>
</feature>
<protein>
    <submittedName>
        <fullName evidence="2">Uncharacterized protein</fullName>
    </submittedName>
</protein>
<reference evidence="2" key="1">
    <citation type="submission" date="2021-02" db="EMBL/GenBank/DDBJ databases">
        <authorList>
            <person name="Dougan E. K."/>
            <person name="Rhodes N."/>
            <person name="Thang M."/>
            <person name="Chan C."/>
        </authorList>
    </citation>
    <scope>NUCLEOTIDE SEQUENCE</scope>
</reference>
<evidence type="ECO:0000256" key="1">
    <source>
        <dbReference type="SAM" id="MobiDB-lite"/>
    </source>
</evidence>
<accession>A0A813I2F8</accession>
<evidence type="ECO:0000313" key="2">
    <source>
        <dbReference type="EMBL" id="CAE8645087.1"/>
    </source>
</evidence>
<organism evidence="2 3">
    <name type="scientific">Polarella glacialis</name>
    <name type="common">Dinoflagellate</name>
    <dbReference type="NCBI Taxonomy" id="89957"/>
    <lineage>
        <taxon>Eukaryota</taxon>
        <taxon>Sar</taxon>
        <taxon>Alveolata</taxon>
        <taxon>Dinophyceae</taxon>
        <taxon>Suessiales</taxon>
        <taxon>Suessiaceae</taxon>
        <taxon>Polarella</taxon>
    </lineage>
</organism>
<dbReference type="EMBL" id="CAJNNW010003165">
    <property type="protein sequence ID" value="CAE8645087.1"/>
    <property type="molecule type" value="Genomic_DNA"/>
</dbReference>
<name>A0A813I2F8_POLGL</name>
<dbReference type="Proteomes" id="UP000626109">
    <property type="component" value="Unassembled WGS sequence"/>
</dbReference>
<comment type="caution">
    <text evidence="2">The sequence shown here is derived from an EMBL/GenBank/DDBJ whole genome shotgun (WGS) entry which is preliminary data.</text>
</comment>
<feature type="non-terminal residue" evidence="2">
    <location>
        <position position="242"/>
    </location>
</feature>
<sequence length="242" mass="26052">GRVGRGVWGRISWQTGLCRPSGAPGPGLMPSDRRGGDTQEGTSVWEQVLVAAFPNQIPEVHVASLDPQKGVLTLREASVAGAGDVSLGTEHRVDLAQAGSVVTSDGVVAVLGHDGELMVQMHLETEEEQQSWTKGLELIIQDRSTGVRASPKKTSVPASPSAIMRQQVAADAEGDVAALAEGDDDDELPMLRARSQQLQTRIANFEGMSQRRDKQMEKMLKRLDGAMQMLSAVQDMCSQQRK</sequence>
<dbReference type="AlphaFoldDB" id="A0A813I2F8"/>
<evidence type="ECO:0000313" key="3">
    <source>
        <dbReference type="Proteomes" id="UP000626109"/>
    </source>
</evidence>
<feature type="region of interest" description="Disordered" evidence="1">
    <location>
        <begin position="19"/>
        <end position="40"/>
    </location>
</feature>
<proteinExistence type="predicted"/>
<gene>
    <name evidence="2" type="ORF">PGLA2088_LOCUS3604</name>
</gene>